<dbReference type="InterPro" id="IPR035901">
    <property type="entry name" value="GIY-YIG_endonuc_sf"/>
</dbReference>
<gene>
    <name evidence="3" type="ORF">COW11_05205</name>
</gene>
<feature type="domain" description="GIY-YIG" evidence="2">
    <location>
        <begin position="3"/>
        <end position="79"/>
    </location>
</feature>
<reference evidence="3 4" key="1">
    <citation type="submission" date="2017-09" db="EMBL/GenBank/DDBJ databases">
        <title>Depth-based differentiation of microbial function through sediment-hosted aquifers and enrichment of novel symbionts in the deep terrestrial subsurface.</title>
        <authorList>
            <person name="Probst A.J."/>
            <person name="Ladd B."/>
            <person name="Jarett J.K."/>
            <person name="Geller-Mcgrath D.E."/>
            <person name="Sieber C.M."/>
            <person name="Emerson J.B."/>
            <person name="Anantharaman K."/>
            <person name="Thomas B.C."/>
            <person name="Malmstrom R."/>
            <person name="Stieglmeier M."/>
            <person name="Klingl A."/>
            <person name="Woyke T."/>
            <person name="Ryan C.M."/>
            <person name="Banfield J.F."/>
        </authorList>
    </citation>
    <scope>NUCLEOTIDE SEQUENCE [LARGE SCALE GENOMIC DNA]</scope>
    <source>
        <strain evidence="3">CG12_big_fil_rev_8_21_14_0_65_43_15</strain>
    </source>
</reference>
<dbReference type="SUPFAM" id="SSF82771">
    <property type="entry name" value="GIY-YIG endonuclease"/>
    <property type="match status" value="1"/>
</dbReference>
<dbReference type="InterPro" id="IPR000305">
    <property type="entry name" value="GIY-YIG_endonuc"/>
</dbReference>
<dbReference type="InterPro" id="IPR050190">
    <property type="entry name" value="UPF0213_domain"/>
</dbReference>
<dbReference type="PANTHER" id="PTHR34477">
    <property type="entry name" value="UPF0213 PROTEIN YHBQ"/>
    <property type="match status" value="1"/>
</dbReference>
<protein>
    <recommendedName>
        <fullName evidence="2">GIY-YIG domain-containing protein</fullName>
    </recommendedName>
</protein>
<evidence type="ECO:0000259" key="2">
    <source>
        <dbReference type="PROSITE" id="PS50164"/>
    </source>
</evidence>
<dbReference type="Proteomes" id="UP000231267">
    <property type="component" value="Unassembled WGS sequence"/>
</dbReference>
<proteinExistence type="inferred from homology"/>
<evidence type="ECO:0000313" key="4">
    <source>
        <dbReference type="Proteomes" id="UP000231267"/>
    </source>
</evidence>
<sequence length="90" mass="10608">MDKPWYLYIIKCNDNKFYTGISNNVEKRIITHNKGKGCKFTKYRCPVVLVYQEFCGTKSTAIKREIVIKRFTKQEKLNLVEGKRKFGPIV</sequence>
<name>A0A2J0LFT0_9BACT</name>
<evidence type="ECO:0000256" key="1">
    <source>
        <dbReference type="ARBA" id="ARBA00007435"/>
    </source>
</evidence>
<dbReference type="Pfam" id="PF01541">
    <property type="entry name" value="GIY-YIG"/>
    <property type="match status" value="1"/>
</dbReference>
<dbReference type="CDD" id="cd10456">
    <property type="entry name" value="GIY-YIG_UPF0213"/>
    <property type="match status" value="1"/>
</dbReference>
<dbReference type="PANTHER" id="PTHR34477:SF1">
    <property type="entry name" value="UPF0213 PROTEIN YHBQ"/>
    <property type="match status" value="1"/>
</dbReference>
<organism evidence="3 4">
    <name type="scientific">Candidatus Taenaricola geysiri</name>
    <dbReference type="NCBI Taxonomy" id="1974752"/>
    <lineage>
        <taxon>Bacteria</taxon>
        <taxon>Pseudomonadati</taxon>
        <taxon>Candidatus Omnitrophota</taxon>
        <taxon>Candidatus Taenaricola</taxon>
    </lineage>
</organism>
<comment type="caution">
    <text evidence="3">The sequence shown here is derived from an EMBL/GenBank/DDBJ whole genome shotgun (WGS) entry which is preliminary data.</text>
</comment>
<comment type="similarity">
    <text evidence="1">Belongs to the UPF0213 family.</text>
</comment>
<dbReference type="PROSITE" id="PS50164">
    <property type="entry name" value="GIY_YIG"/>
    <property type="match status" value="1"/>
</dbReference>
<evidence type="ECO:0000313" key="3">
    <source>
        <dbReference type="EMBL" id="PIW66089.1"/>
    </source>
</evidence>
<dbReference type="AlphaFoldDB" id="A0A2J0LFT0"/>
<accession>A0A2J0LFT0</accession>
<dbReference type="EMBL" id="PFGP01000121">
    <property type="protein sequence ID" value="PIW66089.1"/>
    <property type="molecule type" value="Genomic_DNA"/>
</dbReference>
<dbReference type="Gene3D" id="3.40.1440.10">
    <property type="entry name" value="GIY-YIG endonuclease"/>
    <property type="match status" value="1"/>
</dbReference>